<keyword evidence="6" id="KW-1185">Reference proteome</keyword>
<dbReference type="InterPro" id="IPR002678">
    <property type="entry name" value="DUF34/NIF3"/>
</dbReference>
<dbReference type="GO" id="GO:0005737">
    <property type="term" value="C:cytoplasm"/>
    <property type="evidence" value="ECO:0007669"/>
    <property type="project" value="TreeGrafter"/>
</dbReference>
<accession>A0A4R6Q6L2</accession>
<dbReference type="Gene3D" id="3.40.1390.30">
    <property type="entry name" value="NIF3 (NGG1p interacting factor 3)-like"/>
    <property type="match status" value="2"/>
</dbReference>
<evidence type="ECO:0000256" key="1">
    <source>
        <dbReference type="ARBA" id="ARBA00006964"/>
    </source>
</evidence>
<keyword evidence="3 4" id="KW-0479">Metal-binding</keyword>
<dbReference type="NCBIfam" id="TIGR00486">
    <property type="entry name" value="YbgI_SA1388"/>
    <property type="match status" value="1"/>
</dbReference>
<comment type="caution">
    <text evidence="5">The sequence shown here is derived from an EMBL/GenBank/DDBJ whole genome shotgun (WGS) entry which is preliminary data.</text>
</comment>
<evidence type="ECO:0000256" key="4">
    <source>
        <dbReference type="PIRSR" id="PIRSR602678-1"/>
    </source>
</evidence>
<dbReference type="PANTHER" id="PTHR13799">
    <property type="entry name" value="NGG1 INTERACTING FACTOR 3"/>
    <property type="match status" value="1"/>
</dbReference>
<dbReference type="Pfam" id="PF01784">
    <property type="entry name" value="DUF34_NIF3"/>
    <property type="match status" value="1"/>
</dbReference>
<evidence type="ECO:0000256" key="2">
    <source>
        <dbReference type="ARBA" id="ARBA00022112"/>
    </source>
</evidence>
<evidence type="ECO:0000313" key="6">
    <source>
        <dbReference type="Proteomes" id="UP000295500"/>
    </source>
</evidence>
<dbReference type="Proteomes" id="UP000295500">
    <property type="component" value="Unassembled WGS sequence"/>
</dbReference>
<feature type="binding site" evidence="4">
    <location>
        <position position="65"/>
    </location>
    <ligand>
        <name>a divalent metal cation</name>
        <dbReference type="ChEBI" id="CHEBI:60240"/>
        <label>1</label>
    </ligand>
</feature>
<comment type="similarity">
    <text evidence="1">Belongs to the GTP cyclohydrolase I type 2/NIF3 family.</text>
</comment>
<feature type="binding site" evidence="4">
    <location>
        <position position="64"/>
    </location>
    <ligand>
        <name>a divalent metal cation</name>
        <dbReference type="ChEBI" id="CHEBI:60240"/>
        <label>2</label>
    </ligand>
</feature>
<dbReference type="InterPro" id="IPR036069">
    <property type="entry name" value="DUF34/NIF3_sf"/>
</dbReference>
<dbReference type="SUPFAM" id="SSF102705">
    <property type="entry name" value="NIF3 (NGG1p interacting factor 3)-like"/>
    <property type="match status" value="1"/>
</dbReference>
<dbReference type="OrthoDB" id="9792792at2"/>
<dbReference type="AlphaFoldDB" id="A0A4R6Q6L2"/>
<sequence length="256" mass="28776">MKKNKFTEIIESICSPDLAEDWDNCGYQVNTEFQDVERILVALEVTDEVIEEAIETESDMIVTHHPLIFGGLNSVDNEDTTGRYINRLIRAGISVYSCHTSFDKMEGGNNDYLGQVLELNNIEPFDNGNDFCRKAVTPFEVTFAEFIHRAAEALEINEKFFNACGDLTRTIYSVGWCTGSGVEFIEDAVDEGCDLYITGDLKYHDAQKAKAMDICVLDAGHYGTEKIFVDNMATILSRKTNCELIKSKIDINPFIC</sequence>
<dbReference type="RefSeq" id="WP_133528042.1">
    <property type="nucleotide sequence ID" value="NZ_SNXO01000008.1"/>
</dbReference>
<reference evidence="5 6" key="1">
    <citation type="submission" date="2019-03" db="EMBL/GenBank/DDBJ databases">
        <title>Genomic Encyclopedia of Type Strains, Phase IV (KMG-IV): sequencing the most valuable type-strain genomes for metagenomic binning, comparative biology and taxonomic classification.</title>
        <authorList>
            <person name="Goeker M."/>
        </authorList>
    </citation>
    <scope>NUCLEOTIDE SEQUENCE [LARGE SCALE GENOMIC DNA]</scope>
    <source>
        <strain evidence="5 6">DSM 28287</strain>
    </source>
</reference>
<proteinExistence type="inferred from homology"/>
<organism evidence="5 6">
    <name type="scientific">Aminicella lysinilytica</name>
    <dbReference type="NCBI Taxonomy" id="433323"/>
    <lineage>
        <taxon>Bacteria</taxon>
        <taxon>Bacillati</taxon>
        <taxon>Bacillota</taxon>
        <taxon>Clostridia</taxon>
        <taxon>Peptostreptococcales</taxon>
        <taxon>Anaerovoracaceae</taxon>
        <taxon>Aminicella</taxon>
    </lineage>
</organism>
<feature type="binding site" evidence="4">
    <location>
        <position position="103"/>
    </location>
    <ligand>
        <name>a divalent metal cation</name>
        <dbReference type="ChEBI" id="CHEBI:60240"/>
        <label>1</label>
    </ligand>
</feature>
<dbReference type="PANTHER" id="PTHR13799:SF14">
    <property type="entry name" value="GTP CYCLOHYDROLASE 1 TYPE 2 HOMOLOG"/>
    <property type="match status" value="1"/>
</dbReference>
<evidence type="ECO:0000256" key="3">
    <source>
        <dbReference type="ARBA" id="ARBA00022723"/>
    </source>
</evidence>
<gene>
    <name evidence="5" type="ORF">EV211_10860</name>
</gene>
<name>A0A4R6Q6L2_9FIRM</name>
<dbReference type="GO" id="GO:0046872">
    <property type="term" value="F:metal ion binding"/>
    <property type="evidence" value="ECO:0007669"/>
    <property type="project" value="UniProtKB-KW"/>
</dbReference>
<evidence type="ECO:0000313" key="5">
    <source>
        <dbReference type="EMBL" id="TDP58114.1"/>
    </source>
</evidence>
<feature type="binding site" evidence="4">
    <location>
        <position position="221"/>
    </location>
    <ligand>
        <name>a divalent metal cation</name>
        <dbReference type="ChEBI" id="CHEBI:60240"/>
        <label>1</label>
    </ligand>
</feature>
<dbReference type="EMBL" id="SNXO01000008">
    <property type="protein sequence ID" value="TDP58114.1"/>
    <property type="molecule type" value="Genomic_DNA"/>
</dbReference>
<protein>
    <recommendedName>
        <fullName evidence="2">GTP cyclohydrolase 1 type 2 homolog</fullName>
    </recommendedName>
</protein>
<feature type="binding site" evidence="4">
    <location>
        <position position="225"/>
    </location>
    <ligand>
        <name>a divalent metal cation</name>
        <dbReference type="ChEBI" id="CHEBI:60240"/>
        <label>1</label>
    </ligand>
</feature>
<dbReference type="FunFam" id="3.40.1390.30:FF:000001">
    <property type="entry name" value="GTP cyclohydrolase 1 type 2"/>
    <property type="match status" value="1"/>
</dbReference>